<comment type="caution">
    <text evidence="1">The sequence shown here is derived from an EMBL/GenBank/DDBJ whole genome shotgun (WGS) entry which is preliminary data.</text>
</comment>
<dbReference type="Proteomes" id="UP000799441">
    <property type="component" value="Unassembled WGS sequence"/>
</dbReference>
<reference evidence="1" key="1">
    <citation type="journal article" date="2020" name="Stud. Mycol.">
        <title>101 Dothideomycetes genomes: a test case for predicting lifestyles and emergence of pathogens.</title>
        <authorList>
            <person name="Haridas S."/>
            <person name="Albert R."/>
            <person name="Binder M."/>
            <person name="Bloem J."/>
            <person name="Labutti K."/>
            <person name="Salamov A."/>
            <person name="Andreopoulos B."/>
            <person name="Baker S."/>
            <person name="Barry K."/>
            <person name="Bills G."/>
            <person name="Bluhm B."/>
            <person name="Cannon C."/>
            <person name="Castanera R."/>
            <person name="Culley D."/>
            <person name="Daum C."/>
            <person name="Ezra D."/>
            <person name="Gonzalez J."/>
            <person name="Henrissat B."/>
            <person name="Kuo A."/>
            <person name="Liang C."/>
            <person name="Lipzen A."/>
            <person name="Lutzoni F."/>
            <person name="Magnuson J."/>
            <person name="Mondo S."/>
            <person name="Nolan M."/>
            <person name="Ohm R."/>
            <person name="Pangilinan J."/>
            <person name="Park H.-J."/>
            <person name="Ramirez L."/>
            <person name="Alfaro M."/>
            <person name="Sun H."/>
            <person name="Tritt A."/>
            <person name="Yoshinaga Y."/>
            <person name="Zwiers L.-H."/>
            <person name="Turgeon B."/>
            <person name="Goodwin S."/>
            <person name="Spatafora J."/>
            <person name="Crous P."/>
            <person name="Grigoriev I."/>
        </authorList>
    </citation>
    <scope>NUCLEOTIDE SEQUENCE</scope>
    <source>
        <strain evidence="1">CBS 116435</strain>
    </source>
</reference>
<organism evidence="1 2">
    <name type="scientific">Polychaeton citri CBS 116435</name>
    <dbReference type="NCBI Taxonomy" id="1314669"/>
    <lineage>
        <taxon>Eukaryota</taxon>
        <taxon>Fungi</taxon>
        <taxon>Dikarya</taxon>
        <taxon>Ascomycota</taxon>
        <taxon>Pezizomycotina</taxon>
        <taxon>Dothideomycetes</taxon>
        <taxon>Dothideomycetidae</taxon>
        <taxon>Capnodiales</taxon>
        <taxon>Capnodiaceae</taxon>
        <taxon>Polychaeton</taxon>
    </lineage>
</organism>
<keyword evidence="2" id="KW-1185">Reference proteome</keyword>
<accession>A0A9P4QG08</accession>
<sequence length="219" mass="22933">MQGAVLYRVRCCILPPTVDLPSASQQALAVGGTVWQWSAPLPSLPILGSILEPDRGPLATQADRVSMGRYGNLSAKPKPPPGPGSAAKHRGRCVVLLACGVLGNAAPGKARRNGSCLAAAAKWAWLCAKKVRLTSIIQTLALARCTPRDAALSGMASHSTPGWAHQPNYLELPLAHPLRSCVCCSPPVALKALLLTTFLHKTQSGLQQQNPSSPSPSCV</sequence>
<gene>
    <name evidence="1" type="ORF">K431DRAFT_154345</name>
</gene>
<dbReference type="EMBL" id="MU003772">
    <property type="protein sequence ID" value="KAF2724211.1"/>
    <property type="molecule type" value="Genomic_DNA"/>
</dbReference>
<protein>
    <submittedName>
        <fullName evidence="1">Uncharacterized protein</fullName>
    </submittedName>
</protein>
<evidence type="ECO:0000313" key="2">
    <source>
        <dbReference type="Proteomes" id="UP000799441"/>
    </source>
</evidence>
<evidence type="ECO:0000313" key="1">
    <source>
        <dbReference type="EMBL" id="KAF2724211.1"/>
    </source>
</evidence>
<proteinExistence type="predicted"/>
<dbReference type="AlphaFoldDB" id="A0A9P4QG08"/>
<name>A0A9P4QG08_9PEZI</name>